<dbReference type="Proteomes" id="UP001180081">
    <property type="component" value="Unassembled WGS sequence"/>
</dbReference>
<reference evidence="1" key="2">
    <citation type="submission" date="2023-06" db="EMBL/GenBank/DDBJ databases">
        <authorList>
            <person name="Lucena T."/>
            <person name="Sun Q."/>
        </authorList>
    </citation>
    <scope>NUCLEOTIDE SEQUENCE</scope>
    <source>
        <strain evidence="1">CECT 7703</strain>
    </source>
</reference>
<evidence type="ECO:0000313" key="1">
    <source>
        <dbReference type="EMBL" id="MDN3575438.1"/>
    </source>
</evidence>
<dbReference type="EMBL" id="JAUFPU010000002">
    <property type="protein sequence ID" value="MDN3575438.1"/>
    <property type="molecule type" value="Genomic_DNA"/>
</dbReference>
<organism evidence="1 2">
    <name type="scientific">Chitinimonas viridis</name>
    <dbReference type="NCBI Taxonomy" id="664880"/>
    <lineage>
        <taxon>Bacteria</taxon>
        <taxon>Pseudomonadati</taxon>
        <taxon>Pseudomonadota</taxon>
        <taxon>Betaproteobacteria</taxon>
        <taxon>Neisseriales</taxon>
        <taxon>Chitinibacteraceae</taxon>
        <taxon>Chitinimonas</taxon>
    </lineage>
</organism>
<dbReference type="RefSeq" id="WP_290331101.1">
    <property type="nucleotide sequence ID" value="NZ_JAUFPU010000002.1"/>
</dbReference>
<sequence>MSVDPLISLGARKGVDVTPAAGDLIHPLGKNGKPQGLSVNLDPNNKFYRLQVRLGGNEI</sequence>
<reference evidence="1" key="1">
    <citation type="journal article" date="2014" name="Int. J. Syst. Evol. Microbiol.">
        <title>Complete genome of a new Firmicutes species belonging to the dominant human colonic microbiota ('Ruminococcus bicirculans') reveals two chromosomes and a selective capacity to utilize plant glucans.</title>
        <authorList>
            <consortium name="NISC Comparative Sequencing Program"/>
            <person name="Wegmann U."/>
            <person name="Louis P."/>
            <person name="Goesmann A."/>
            <person name="Henrissat B."/>
            <person name="Duncan S.H."/>
            <person name="Flint H.J."/>
        </authorList>
    </citation>
    <scope>NUCLEOTIDE SEQUENCE</scope>
    <source>
        <strain evidence="1">CECT 7703</strain>
    </source>
</reference>
<name>A0ABT8AZM6_9NEIS</name>
<keyword evidence="2" id="KW-1185">Reference proteome</keyword>
<comment type="caution">
    <text evidence="1">The sequence shown here is derived from an EMBL/GenBank/DDBJ whole genome shotgun (WGS) entry which is preliminary data.</text>
</comment>
<protein>
    <submittedName>
        <fullName evidence="1">Uncharacterized protein</fullName>
    </submittedName>
</protein>
<evidence type="ECO:0000313" key="2">
    <source>
        <dbReference type="Proteomes" id="UP001180081"/>
    </source>
</evidence>
<proteinExistence type="predicted"/>
<accession>A0ABT8AZM6</accession>
<gene>
    <name evidence="1" type="ORF">QWZ03_01450</name>
</gene>